<evidence type="ECO:0000256" key="5">
    <source>
        <dbReference type="ARBA" id="ARBA00023242"/>
    </source>
</evidence>
<dbReference type="OrthoDB" id="9946827at2759"/>
<sequence>MKYPISLSATDRTSSVITKELLLPVVQDNSLVNNPKVNVIRHIVTAQASRGPEKNCTIPAKISETLQHPLFEKSDIKTESDSLKMEEMKPEKGIPIHTVVSSSSTSTLSSSSSSVIRTLESNPVNSSYEVMRNVGSSDSSSTQHNENAGPNPNATLIRAPQDEYIFTHQNLMPAPIYTTNGQQQLQHHHFQLISHGHGTQLRGSTMGAGNTGPSPHIYGRSDVLGFPSAIHIERFPNPETLTRHWRSTGQIVEQGQSVDMLPDYKKSACDRERTRMRDMNRAFDMLRQRLPYTKPPGKKLSKIESLRWAIRYIKYLQSLLDCPSSSSQVGSSAGPSTGHFVPVMYDTHHQGVVNMSPQHQQSIFGSAAAAAQTLQAASTLLPHYGHPHAYQTSYLCATDPTPSTNLCIVDQALGSNAGLDGNTSSGGDYINLQQPSSDYTIQTLSSLSSTDQSSTVHQHDGFYQVTSKILYNNISLAIVFLYNSMTI</sequence>
<dbReference type="PANTHER" id="PTHR20937:SF3">
    <property type="entry name" value="IP14615P"/>
    <property type="match status" value="1"/>
</dbReference>
<evidence type="ECO:0000259" key="7">
    <source>
        <dbReference type="PROSITE" id="PS50888"/>
    </source>
</evidence>
<dbReference type="CDD" id="cd11390">
    <property type="entry name" value="bHLH_TS"/>
    <property type="match status" value="1"/>
</dbReference>
<dbReference type="AlphaFoldDB" id="A0A1D2MRC9"/>
<gene>
    <name evidence="8" type="ORF">Ocin01_11229</name>
</gene>
<name>A0A1D2MRC9_ORCCI</name>
<keyword evidence="5" id="KW-0539">Nucleus</keyword>
<keyword evidence="2" id="KW-0805">Transcription regulation</keyword>
<keyword evidence="3" id="KW-0238">DNA-binding</keyword>
<keyword evidence="4" id="KW-0804">Transcription</keyword>
<dbReference type="STRING" id="48709.A0A1D2MRC9"/>
<dbReference type="Pfam" id="PF00010">
    <property type="entry name" value="HLH"/>
    <property type="match status" value="1"/>
</dbReference>
<proteinExistence type="predicted"/>
<evidence type="ECO:0000256" key="2">
    <source>
        <dbReference type="ARBA" id="ARBA00023015"/>
    </source>
</evidence>
<dbReference type="SUPFAM" id="SSF47459">
    <property type="entry name" value="HLH, helix-loop-helix DNA-binding domain"/>
    <property type="match status" value="1"/>
</dbReference>
<dbReference type="InterPro" id="IPR011598">
    <property type="entry name" value="bHLH_dom"/>
</dbReference>
<dbReference type="GO" id="GO:0001707">
    <property type="term" value="P:mesoderm formation"/>
    <property type="evidence" value="ECO:0007669"/>
    <property type="project" value="TreeGrafter"/>
</dbReference>
<dbReference type="EMBL" id="LJIJ01000670">
    <property type="protein sequence ID" value="ODM95451.1"/>
    <property type="molecule type" value="Genomic_DNA"/>
</dbReference>
<dbReference type="PANTHER" id="PTHR20937">
    <property type="entry name" value="IP14615P"/>
    <property type="match status" value="1"/>
</dbReference>
<evidence type="ECO:0000256" key="1">
    <source>
        <dbReference type="ARBA" id="ARBA00022473"/>
    </source>
</evidence>
<organism evidence="8 9">
    <name type="scientific">Orchesella cincta</name>
    <name type="common">Springtail</name>
    <name type="synonym">Podura cincta</name>
    <dbReference type="NCBI Taxonomy" id="48709"/>
    <lineage>
        <taxon>Eukaryota</taxon>
        <taxon>Metazoa</taxon>
        <taxon>Ecdysozoa</taxon>
        <taxon>Arthropoda</taxon>
        <taxon>Hexapoda</taxon>
        <taxon>Collembola</taxon>
        <taxon>Entomobryomorpha</taxon>
        <taxon>Entomobryoidea</taxon>
        <taxon>Orchesellidae</taxon>
        <taxon>Orchesellinae</taxon>
        <taxon>Orchesella</taxon>
    </lineage>
</organism>
<protein>
    <submittedName>
        <fullName evidence="8">Helix-loop-helix protein 1</fullName>
    </submittedName>
</protein>
<feature type="domain" description="BHLH" evidence="7">
    <location>
        <begin position="263"/>
        <end position="316"/>
    </location>
</feature>
<dbReference type="SMART" id="SM00353">
    <property type="entry name" value="HLH"/>
    <property type="match status" value="1"/>
</dbReference>
<feature type="region of interest" description="Disordered" evidence="6">
    <location>
        <begin position="132"/>
        <end position="153"/>
    </location>
</feature>
<comment type="caution">
    <text evidence="8">The sequence shown here is derived from an EMBL/GenBank/DDBJ whole genome shotgun (WGS) entry which is preliminary data.</text>
</comment>
<keyword evidence="9" id="KW-1185">Reference proteome</keyword>
<evidence type="ECO:0000313" key="8">
    <source>
        <dbReference type="EMBL" id="ODM95451.1"/>
    </source>
</evidence>
<dbReference type="Gene3D" id="4.10.280.10">
    <property type="entry name" value="Helix-loop-helix DNA-binding domain"/>
    <property type="match status" value="1"/>
</dbReference>
<keyword evidence="1" id="KW-0217">Developmental protein</keyword>
<evidence type="ECO:0000313" key="9">
    <source>
        <dbReference type="Proteomes" id="UP000094527"/>
    </source>
</evidence>
<evidence type="ECO:0000256" key="6">
    <source>
        <dbReference type="SAM" id="MobiDB-lite"/>
    </source>
</evidence>
<dbReference type="PROSITE" id="PS50888">
    <property type="entry name" value="BHLH"/>
    <property type="match status" value="1"/>
</dbReference>
<accession>A0A1D2MRC9</accession>
<dbReference type="FunFam" id="4.10.280.10:FF:000090">
    <property type="entry name" value="Salivary gland-expressed bHLH"/>
    <property type="match status" value="1"/>
</dbReference>
<dbReference type="GO" id="GO:0005634">
    <property type="term" value="C:nucleus"/>
    <property type="evidence" value="ECO:0007669"/>
    <property type="project" value="TreeGrafter"/>
</dbReference>
<dbReference type="InterPro" id="IPR040259">
    <property type="entry name" value="Mesogenin/MesP"/>
</dbReference>
<evidence type="ECO:0000256" key="4">
    <source>
        <dbReference type="ARBA" id="ARBA00023163"/>
    </source>
</evidence>
<dbReference type="GO" id="GO:0000978">
    <property type="term" value="F:RNA polymerase II cis-regulatory region sequence-specific DNA binding"/>
    <property type="evidence" value="ECO:0007669"/>
    <property type="project" value="TreeGrafter"/>
</dbReference>
<dbReference type="GO" id="GO:0000981">
    <property type="term" value="F:DNA-binding transcription factor activity, RNA polymerase II-specific"/>
    <property type="evidence" value="ECO:0007669"/>
    <property type="project" value="TreeGrafter"/>
</dbReference>
<evidence type="ECO:0000256" key="3">
    <source>
        <dbReference type="ARBA" id="ARBA00023125"/>
    </source>
</evidence>
<reference evidence="8 9" key="1">
    <citation type="journal article" date="2016" name="Genome Biol. Evol.">
        <title>Gene Family Evolution Reflects Adaptation to Soil Environmental Stressors in the Genome of the Collembolan Orchesella cincta.</title>
        <authorList>
            <person name="Faddeeva-Vakhrusheva A."/>
            <person name="Derks M.F."/>
            <person name="Anvar S.Y."/>
            <person name="Agamennone V."/>
            <person name="Suring W."/>
            <person name="Smit S."/>
            <person name="van Straalen N.M."/>
            <person name="Roelofs D."/>
        </authorList>
    </citation>
    <scope>NUCLEOTIDE SEQUENCE [LARGE SCALE GENOMIC DNA]</scope>
    <source>
        <tissue evidence="8">Mixed pool</tissue>
    </source>
</reference>
<dbReference type="InterPro" id="IPR036638">
    <property type="entry name" value="HLH_DNA-bd_sf"/>
</dbReference>
<dbReference type="GO" id="GO:0046983">
    <property type="term" value="F:protein dimerization activity"/>
    <property type="evidence" value="ECO:0007669"/>
    <property type="project" value="InterPro"/>
</dbReference>
<dbReference type="Proteomes" id="UP000094527">
    <property type="component" value="Unassembled WGS sequence"/>
</dbReference>